<gene>
    <name evidence="2" type="ORF">LDD865_1109</name>
</gene>
<feature type="compositionally biased region" description="Basic and acidic residues" evidence="1">
    <location>
        <begin position="54"/>
        <end position="65"/>
    </location>
</feature>
<feature type="region of interest" description="Disordered" evidence="1">
    <location>
        <begin position="1"/>
        <end position="97"/>
    </location>
</feature>
<organism evidence="2 3">
    <name type="scientific">Lactobacillus delbrueckii subsp. delbrueckii</name>
    <dbReference type="NCBI Taxonomy" id="83684"/>
    <lineage>
        <taxon>Bacteria</taxon>
        <taxon>Bacillati</taxon>
        <taxon>Bacillota</taxon>
        <taxon>Bacilli</taxon>
        <taxon>Lactobacillales</taxon>
        <taxon>Lactobacillaceae</taxon>
        <taxon>Lactobacillus</taxon>
    </lineage>
</organism>
<protein>
    <submittedName>
        <fullName evidence="2">Uncharacterized protein</fullName>
    </submittedName>
</protein>
<evidence type="ECO:0000256" key="1">
    <source>
        <dbReference type="SAM" id="MobiDB-lite"/>
    </source>
</evidence>
<evidence type="ECO:0000313" key="3">
    <source>
        <dbReference type="Proteomes" id="UP001295440"/>
    </source>
</evidence>
<name>A0AAU9R5A6_9LACO</name>
<sequence length="113" mass="12090">MVQSFLVKGQRGNGKGGGMVARPKEPLDQEHGQNEEEAEGTHSPKGMEIFGQKGQDKAGSEDDQRTGQIAGGESSERKEQDQEQLADGVNGCLPGGQGQVFRVISHFSVPLKK</sequence>
<feature type="compositionally biased region" description="Basic and acidic residues" evidence="1">
    <location>
        <begin position="22"/>
        <end position="42"/>
    </location>
</feature>
<accession>A0AAU9R5A6</accession>
<evidence type="ECO:0000313" key="2">
    <source>
        <dbReference type="EMBL" id="CAH1706268.1"/>
    </source>
</evidence>
<dbReference type="AlphaFoldDB" id="A0AAU9R5A6"/>
<dbReference type="Proteomes" id="UP001295440">
    <property type="component" value="Chromosome"/>
</dbReference>
<reference evidence="2" key="1">
    <citation type="submission" date="2022-02" db="EMBL/GenBank/DDBJ databases">
        <authorList>
            <person name="Deutsch MARIE S."/>
        </authorList>
    </citation>
    <scope>NUCLEOTIDE SEQUENCE</scope>
    <source>
        <strain evidence="2">CIRM-BIA865</strain>
    </source>
</reference>
<proteinExistence type="predicted"/>
<dbReference type="EMBL" id="OV915080">
    <property type="protein sequence ID" value="CAH1706268.1"/>
    <property type="molecule type" value="Genomic_DNA"/>
</dbReference>